<feature type="compositionally biased region" description="Acidic residues" evidence="1">
    <location>
        <begin position="32"/>
        <end position="54"/>
    </location>
</feature>
<name>A0AAU9L6H6_9STRA</name>
<dbReference type="Proteomes" id="UP001160483">
    <property type="component" value="Unassembled WGS sequence"/>
</dbReference>
<reference evidence="3" key="1">
    <citation type="submission" date="2021-11" db="EMBL/GenBank/DDBJ databases">
        <authorList>
            <person name="Islam A."/>
            <person name="Islam S."/>
            <person name="Flora M.S."/>
            <person name="Rahman M."/>
            <person name="Ziaur R.M."/>
            <person name="Epstein J.H."/>
            <person name="Hassan M."/>
            <person name="Klassen M."/>
            <person name="Woodard K."/>
            <person name="Webb A."/>
            <person name="Webby R.J."/>
            <person name="El Zowalaty M.E."/>
        </authorList>
    </citation>
    <scope>NUCLEOTIDE SEQUENCE</scope>
    <source>
        <strain evidence="3">Pbs3</strain>
    </source>
</reference>
<evidence type="ECO:0000256" key="2">
    <source>
        <dbReference type="SAM" id="SignalP"/>
    </source>
</evidence>
<organism evidence="3 4">
    <name type="scientific">Peronospora belbahrii</name>
    <dbReference type="NCBI Taxonomy" id="622444"/>
    <lineage>
        <taxon>Eukaryota</taxon>
        <taxon>Sar</taxon>
        <taxon>Stramenopiles</taxon>
        <taxon>Oomycota</taxon>
        <taxon>Peronosporomycetes</taxon>
        <taxon>Peronosporales</taxon>
        <taxon>Peronosporaceae</taxon>
        <taxon>Peronospora</taxon>
    </lineage>
</organism>
<evidence type="ECO:0000256" key="1">
    <source>
        <dbReference type="SAM" id="MobiDB-lite"/>
    </source>
</evidence>
<dbReference type="AlphaFoldDB" id="A0AAU9L6H6"/>
<accession>A0AAU9L6H6</accession>
<keyword evidence="2" id="KW-0732">Signal</keyword>
<proteinExistence type="predicted"/>
<evidence type="ECO:0000313" key="4">
    <source>
        <dbReference type="Proteomes" id="UP001160483"/>
    </source>
</evidence>
<sequence>MKFTALAVAAALATTYVVATDKPALRALAGTDADEVDLNANEDMEPSTESDDQQENGWGWGRRGKWGHGHGGWGHGGWGHGGWGHRGHRGW</sequence>
<evidence type="ECO:0000313" key="3">
    <source>
        <dbReference type="EMBL" id="CAH0481534.1"/>
    </source>
</evidence>
<feature type="region of interest" description="Disordered" evidence="1">
    <location>
        <begin position="30"/>
        <end position="65"/>
    </location>
</feature>
<protein>
    <submittedName>
        <fullName evidence="3">Uncharacterized protein</fullName>
    </submittedName>
</protein>
<comment type="caution">
    <text evidence="3">The sequence shown here is derived from an EMBL/GenBank/DDBJ whole genome shotgun (WGS) entry which is preliminary data.</text>
</comment>
<feature type="chain" id="PRO_5043650514" evidence="2">
    <location>
        <begin position="20"/>
        <end position="91"/>
    </location>
</feature>
<dbReference type="EMBL" id="CAKKTJ010000329">
    <property type="protein sequence ID" value="CAH0481534.1"/>
    <property type="molecule type" value="Genomic_DNA"/>
</dbReference>
<feature type="signal peptide" evidence="2">
    <location>
        <begin position="1"/>
        <end position="19"/>
    </location>
</feature>
<gene>
    <name evidence="3" type="ORF">PBS003_LOCUS8139</name>
</gene>